<gene>
    <name evidence="7 8" type="primary">murI</name>
    <name evidence="8" type="ORF">QS748_02050</name>
</gene>
<dbReference type="FunFam" id="3.40.50.1860:FF:000001">
    <property type="entry name" value="Glutamate racemase"/>
    <property type="match status" value="1"/>
</dbReference>
<feature type="binding site" evidence="7">
    <location>
        <begin position="24"/>
        <end position="25"/>
    </location>
    <ligand>
        <name>substrate</name>
    </ligand>
</feature>
<dbReference type="GO" id="GO:0071555">
    <property type="term" value="P:cell wall organization"/>
    <property type="evidence" value="ECO:0007669"/>
    <property type="project" value="UniProtKB-KW"/>
</dbReference>
<dbReference type="HAMAP" id="MF_00258">
    <property type="entry name" value="Glu_racemase"/>
    <property type="match status" value="1"/>
</dbReference>
<keyword evidence="3 7" id="KW-0133">Cell shape</keyword>
<comment type="function">
    <text evidence="7">Provides the (R)-glutamate required for cell wall biosynthesis.</text>
</comment>
<accession>A0AA90NJU9</accession>
<name>A0AA90NJU9_9GAMM</name>
<dbReference type="GO" id="GO:0009252">
    <property type="term" value="P:peptidoglycan biosynthetic process"/>
    <property type="evidence" value="ECO:0007669"/>
    <property type="project" value="UniProtKB-UniRule"/>
</dbReference>
<dbReference type="PROSITE" id="PS00923">
    <property type="entry name" value="ASP_GLU_RACEMASE_1"/>
    <property type="match status" value="1"/>
</dbReference>
<comment type="pathway">
    <text evidence="7">Cell wall biogenesis; peptidoglycan biosynthesis.</text>
</comment>
<dbReference type="NCBIfam" id="TIGR00067">
    <property type="entry name" value="glut_race"/>
    <property type="match status" value="1"/>
</dbReference>
<sequence>MVIYETLSDSYLMQEQARPIIIFDSGVGGLSIYKDVKQMTPELKVIYCADNKGFPYGPKPEEEVVDRTSYYLRKLTERYNPSLAIIACNTASTISLPRVRQELNIPVVGVVPAIKSASAHSKNRCFGLLATPGTITRKYTASLIEEFASDCNVISVGSSELVHMAEQYFCGEKIESALLKTIIDPFFSEEILPDSIVLGCTHFPLLKHLLQPVTPVQVQWIDSGEAIARRVKALLGEAELNSIHCEGNLFVYTGPLSYAKALLNTLGGMGFSDFVLL</sequence>
<proteinExistence type="inferred from homology"/>
<evidence type="ECO:0000313" key="9">
    <source>
        <dbReference type="Proteomes" id="UP001178148"/>
    </source>
</evidence>
<feature type="binding site" evidence="7">
    <location>
        <begin position="201"/>
        <end position="202"/>
    </location>
    <ligand>
        <name>substrate</name>
    </ligand>
</feature>
<dbReference type="Pfam" id="PF01177">
    <property type="entry name" value="Asp_Glu_race"/>
    <property type="match status" value="1"/>
</dbReference>
<feature type="binding site" evidence="7">
    <location>
        <begin position="89"/>
        <end position="90"/>
    </location>
    <ligand>
        <name>substrate</name>
    </ligand>
</feature>
<keyword evidence="4 7" id="KW-0573">Peptidoglycan synthesis</keyword>
<dbReference type="Proteomes" id="UP001178148">
    <property type="component" value="Unassembled WGS sequence"/>
</dbReference>
<dbReference type="InterPro" id="IPR033134">
    <property type="entry name" value="Asp/Glu_racemase_AS_2"/>
</dbReference>
<dbReference type="EMBL" id="JASXSV010000002">
    <property type="protein sequence ID" value="MDP0588038.1"/>
    <property type="molecule type" value="Genomic_DNA"/>
</dbReference>
<evidence type="ECO:0000256" key="1">
    <source>
        <dbReference type="ARBA" id="ARBA00001602"/>
    </source>
</evidence>
<dbReference type="InterPro" id="IPR018187">
    <property type="entry name" value="Asp/Glu_racemase_AS_1"/>
</dbReference>
<evidence type="ECO:0000256" key="3">
    <source>
        <dbReference type="ARBA" id="ARBA00022960"/>
    </source>
</evidence>
<dbReference type="PANTHER" id="PTHR21198">
    <property type="entry name" value="GLUTAMATE RACEMASE"/>
    <property type="match status" value="1"/>
</dbReference>
<evidence type="ECO:0000256" key="5">
    <source>
        <dbReference type="ARBA" id="ARBA00023235"/>
    </source>
</evidence>
<comment type="similarity">
    <text evidence="7">Belongs to the aspartate/glutamate racemases family.</text>
</comment>
<reference evidence="8 9" key="1">
    <citation type="journal article" date="2023" name="bioRxiv">
        <title>An intranuclear bacterial parasite of deep-sea mussels expresses apoptosis inhibitors acquired from its host.</title>
        <authorList>
            <person name="Gonzalez Porras M.A."/>
            <person name="Assie A."/>
            <person name="Tietjen M."/>
            <person name="Violette M."/>
            <person name="Kleiner M."/>
            <person name="Gruber-Vodicka H."/>
            <person name="Dubilier N."/>
            <person name="Leisch N."/>
        </authorList>
    </citation>
    <scope>NUCLEOTIDE SEQUENCE [LARGE SCALE GENOMIC DNA]</scope>
    <source>
        <strain evidence="8">IAP13</strain>
    </source>
</reference>
<dbReference type="InterPro" id="IPR015942">
    <property type="entry name" value="Asp/Glu/hydantoin_racemase"/>
</dbReference>
<evidence type="ECO:0000256" key="4">
    <source>
        <dbReference type="ARBA" id="ARBA00022984"/>
    </source>
</evidence>
<feature type="binding site" evidence="7">
    <location>
        <begin position="56"/>
        <end position="57"/>
    </location>
    <ligand>
        <name>substrate</name>
    </ligand>
</feature>
<dbReference type="GO" id="GO:0008881">
    <property type="term" value="F:glutamate racemase activity"/>
    <property type="evidence" value="ECO:0007669"/>
    <property type="project" value="UniProtKB-UniRule"/>
</dbReference>
<dbReference type="InterPro" id="IPR001920">
    <property type="entry name" value="Asp/Glu_race"/>
</dbReference>
<dbReference type="AlphaFoldDB" id="A0AA90NJU9"/>
<feature type="active site" description="Proton donor/acceptor" evidence="7">
    <location>
        <position position="200"/>
    </location>
</feature>
<dbReference type="PANTHER" id="PTHR21198:SF2">
    <property type="entry name" value="GLUTAMATE RACEMASE"/>
    <property type="match status" value="1"/>
</dbReference>
<keyword evidence="5 7" id="KW-0413">Isomerase</keyword>
<comment type="caution">
    <text evidence="8">The sequence shown here is derived from an EMBL/GenBank/DDBJ whole genome shotgun (WGS) entry which is preliminary data.</text>
</comment>
<feature type="active site" description="Proton donor/acceptor" evidence="7">
    <location>
        <position position="88"/>
    </location>
</feature>
<comment type="catalytic activity">
    <reaction evidence="1 7">
        <text>L-glutamate = D-glutamate</text>
        <dbReference type="Rhea" id="RHEA:12813"/>
        <dbReference type="ChEBI" id="CHEBI:29985"/>
        <dbReference type="ChEBI" id="CHEBI:29986"/>
        <dbReference type="EC" id="5.1.1.3"/>
    </reaction>
</comment>
<keyword evidence="9" id="KW-1185">Reference proteome</keyword>
<evidence type="ECO:0000313" key="8">
    <source>
        <dbReference type="EMBL" id="MDP0588038.1"/>
    </source>
</evidence>
<organism evidence="8 9">
    <name type="scientific">Candidatus Endonucleibacter bathymodioli</name>
    <dbReference type="NCBI Taxonomy" id="539814"/>
    <lineage>
        <taxon>Bacteria</taxon>
        <taxon>Pseudomonadati</taxon>
        <taxon>Pseudomonadota</taxon>
        <taxon>Gammaproteobacteria</taxon>
        <taxon>Oceanospirillales</taxon>
        <taxon>Endozoicomonadaceae</taxon>
        <taxon>Candidatus Endonucleibacter</taxon>
    </lineage>
</organism>
<dbReference type="InterPro" id="IPR004391">
    <property type="entry name" value="Glu_race"/>
</dbReference>
<dbReference type="EC" id="5.1.1.3" evidence="2 7"/>
<dbReference type="GO" id="GO:0008360">
    <property type="term" value="P:regulation of cell shape"/>
    <property type="evidence" value="ECO:0007669"/>
    <property type="project" value="UniProtKB-KW"/>
</dbReference>
<evidence type="ECO:0000256" key="7">
    <source>
        <dbReference type="HAMAP-Rule" id="MF_00258"/>
    </source>
</evidence>
<evidence type="ECO:0000256" key="6">
    <source>
        <dbReference type="ARBA" id="ARBA00023316"/>
    </source>
</evidence>
<dbReference type="PROSITE" id="PS00924">
    <property type="entry name" value="ASP_GLU_RACEMASE_2"/>
    <property type="match status" value="1"/>
</dbReference>
<dbReference type="Gene3D" id="3.40.50.1860">
    <property type="match status" value="2"/>
</dbReference>
<dbReference type="SUPFAM" id="SSF53681">
    <property type="entry name" value="Aspartate/glutamate racemase"/>
    <property type="match status" value="2"/>
</dbReference>
<protein>
    <recommendedName>
        <fullName evidence="2 7">Glutamate racemase</fullName>
        <ecNumber evidence="2 7">5.1.1.3</ecNumber>
    </recommendedName>
</protein>
<evidence type="ECO:0000256" key="2">
    <source>
        <dbReference type="ARBA" id="ARBA00013090"/>
    </source>
</evidence>
<keyword evidence="6 7" id="KW-0961">Cell wall biogenesis/degradation</keyword>